<evidence type="ECO:0000256" key="1">
    <source>
        <dbReference type="SAM" id="MobiDB-lite"/>
    </source>
</evidence>
<feature type="compositionally biased region" description="Pro residues" evidence="1">
    <location>
        <begin position="119"/>
        <end position="131"/>
    </location>
</feature>
<feature type="compositionally biased region" description="Polar residues" evidence="1">
    <location>
        <begin position="435"/>
        <end position="447"/>
    </location>
</feature>
<name>A0A8D8AE14_CULPI</name>
<feature type="compositionally biased region" description="Basic and acidic residues" evidence="1">
    <location>
        <begin position="315"/>
        <end position="328"/>
    </location>
</feature>
<feature type="region of interest" description="Disordered" evidence="1">
    <location>
        <begin position="78"/>
        <end position="137"/>
    </location>
</feature>
<sequence length="499" mass="55064">MGLKLKWFRRRLTFEGIPSAPERSTRRKEHNTGITVIGVYRQSVNYEDYIEPTRSSYSWEPASHPFVTTTIRKPATSVPIASTSSAAATTTTTLEKRTASPDKIAAAPKTKKSSTPARETPPQPTYSPPKPPVRKSLIKTKSTPNIATAASLEPVTLEVTRSVEVLNEGSVPLSRSPVARSTTIVSRNSDTEIYNERSVDVDGDSLGSFGKVKSTNRSPPPEPKSPEAVPEELWKQKQPEFFNEILQKVNGLAAASKSPELDRPTKPKEPALEDDAESFNDIFQKVKARPRNPADGQESPKPEPIVEAFPNNRKPSIEDIFEPRKPELVPDVLITTAPQIVDPNPSPKPIKSILKKRAPGPPPTSLQPTPPSVTMEIPTPPPRSIRKEEPIPLKRTVSEDSDDDDDYDTWNMVERHRSSISQTAARVDPEVVRNVPTSLQLPRQPVQSEPPRTLRGMRDYHHKQQQPNASSSDDGDGLFLGRHARGARDSESTLSEASA</sequence>
<feature type="region of interest" description="Disordered" evidence="1">
    <location>
        <begin position="187"/>
        <end position="236"/>
    </location>
</feature>
<evidence type="ECO:0000313" key="2">
    <source>
        <dbReference type="EMBL" id="CAG6455379.1"/>
    </source>
</evidence>
<accession>A0A8D8AE14</accession>
<feature type="compositionally biased region" description="Basic and acidic residues" evidence="1">
    <location>
        <begin position="385"/>
        <end position="398"/>
    </location>
</feature>
<proteinExistence type="predicted"/>
<dbReference type="EMBL" id="HBUE01028395">
    <property type="protein sequence ID" value="CAG6455379.1"/>
    <property type="molecule type" value="Transcribed_RNA"/>
</dbReference>
<organism evidence="2">
    <name type="scientific">Culex pipiens</name>
    <name type="common">House mosquito</name>
    <dbReference type="NCBI Taxonomy" id="7175"/>
    <lineage>
        <taxon>Eukaryota</taxon>
        <taxon>Metazoa</taxon>
        <taxon>Ecdysozoa</taxon>
        <taxon>Arthropoda</taxon>
        <taxon>Hexapoda</taxon>
        <taxon>Insecta</taxon>
        <taxon>Pterygota</taxon>
        <taxon>Neoptera</taxon>
        <taxon>Endopterygota</taxon>
        <taxon>Diptera</taxon>
        <taxon>Nematocera</taxon>
        <taxon>Culicoidea</taxon>
        <taxon>Culicidae</taxon>
        <taxon>Culicinae</taxon>
        <taxon>Culicini</taxon>
        <taxon>Culex</taxon>
        <taxon>Culex</taxon>
    </lineage>
</organism>
<feature type="region of interest" description="Disordered" evidence="1">
    <location>
        <begin position="253"/>
        <end position="499"/>
    </location>
</feature>
<feature type="compositionally biased region" description="Basic and acidic residues" evidence="1">
    <location>
        <begin position="259"/>
        <end position="271"/>
    </location>
</feature>
<protein>
    <submittedName>
        <fullName evidence="2">(northern house mosquito) hypothetical protein</fullName>
    </submittedName>
</protein>
<reference evidence="2" key="1">
    <citation type="submission" date="2021-05" db="EMBL/GenBank/DDBJ databases">
        <authorList>
            <person name="Alioto T."/>
            <person name="Alioto T."/>
            <person name="Gomez Garrido J."/>
        </authorList>
    </citation>
    <scope>NUCLEOTIDE SEQUENCE</scope>
</reference>
<dbReference type="AlphaFoldDB" id="A0A8D8AE14"/>
<feature type="compositionally biased region" description="Acidic residues" evidence="1">
    <location>
        <begin position="399"/>
        <end position="408"/>
    </location>
</feature>
<feature type="compositionally biased region" description="Low complexity" evidence="1">
    <location>
        <begin position="78"/>
        <end position="93"/>
    </location>
</feature>
<feature type="compositionally biased region" description="Pro residues" evidence="1">
    <location>
        <begin position="359"/>
        <end position="371"/>
    </location>
</feature>